<dbReference type="InterPro" id="IPR001005">
    <property type="entry name" value="SANT/Myb"/>
</dbReference>
<reference evidence="8" key="1">
    <citation type="submission" date="2023-10" db="EMBL/GenBank/DDBJ databases">
        <authorList>
            <person name="Hackl T."/>
        </authorList>
    </citation>
    <scope>NUCLEOTIDE SEQUENCE</scope>
</reference>
<dbReference type="PANTHER" id="PTHR45614:SF25">
    <property type="entry name" value="MYB PROTEIN"/>
    <property type="match status" value="1"/>
</dbReference>
<dbReference type="EMBL" id="CAUWAG010000010">
    <property type="protein sequence ID" value="CAJ2507989.1"/>
    <property type="molecule type" value="Genomic_DNA"/>
</dbReference>
<feature type="domain" description="HTH myb-type" evidence="7">
    <location>
        <begin position="58"/>
        <end position="108"/>
    </location>
</feature>
<dbReference type="PANTHER" id="PTHR45614">
    <property type="entry name" value="MYB PROTEIN-RELATED"/>
    <property type="match status" value="1"/>
</dbReference>
<dbReference type="GO" id="GO:2000037">
    <property type="term" value="P:regulation of stomatal complex patterning"/>
    <property type="evidence" value="ECO:0007669"/>
    <property type="project" value="UniProtKB-ARBA"/>
</dbReference>
<dbReference type="Pfam" id="PF13921">
    <property type="entry name" value="Myb_DNA-bind_6"/>
    <property type="match status" value="1"/>
</dbReference>
<comment type="caution">
    <text evidence="8">The sequence shown here is derived from an EMBL/GenBank/DDBJ whole genome shotgun (WGS) entry which is preliminary data.</text>
</comment>
<keyword evidence="3" id="KW-0238">DNA-binding</keyword>
<dbReference type="GO" id="GO:0033993">
    <property type="term" value="P:response to lipid"/>
    <property type="evidence" value="ECO:0007669"/>
    <property type="project" value="UniProtKB-ARBA"/>
</dbReference>
<feature type="domain" description="HTH myb-type" evidence="7">
    <location>
        <begin position="1"/>
        <end position="57"/>
    </location>
</feature>
<organism evidence="8 9">
    <name type="scientific">Anthostomella pinea</name>
    <dbReference type="NCBI Taxonomy" id="933095"/>
    <lineage>
        <taxon>Eukaryota</taxon>
        <taxon>Fungi</taxon>
        <taxon>Dikarya</taxon>
        <taxon>Ascomycota</taxon>
        <taxon>Pezizomycotina</taxon>
        <taxon>Sordariomycetes</taxon>
        <taxon>Xylariomycetidae</taxon>
        <taxon>Xylariales</taxon>
        <taxon>Xylariaceae</taxon>
        <taxon>Anthostomella</taxon>
    </lineage>
</organism>
<dbReference type="GO" id="GO:1902584">
    <property type="term" value="P:positive regulation of response to water deprivation"/>
    <property type="evidence" value="ECO:0007669"/>
    <property type="project" value="UniProtKB-ARBA"/>
</dbReference>
<sequence length="315" mass="35308">MSLPQKRGPWSQHEDEVLMHLVHQQGPLNWVRISQQLNSRTPKQCRERYHQNLKPSLNHEPITPEEGLQIEFFVHQLGKRWAEIARKLNNRSDNAVKNWWNGSMNRRKRMMHRRGPGAGARASYEDPETSHRYARSPAPPRLATLPPYSTYPSYRQPSPSAPRLNWNPHSGLPSPSITSPGADSLDGAPSLLSDTGSPYNATSPTAGPFNEAPIELPPLRWGDADSPKNLTFGPGPGHGPSPTLPPLSARHDQFRLPPIRDCVDERSSLPTAPNSPVQPASRLPYPHLSGPSRDDERSEQMERMRMSNFVNRVVA</sequence>
<dbReference type="Proteomes" id="UP001295740">
    <property type="component" value="Unassembled WGS sequence"/>
</dbReference>
<dbReference type="Gene3D" id="1.10.10.60">
    <property type="entry name" value="Homeodomain-like"/>
    <property type="match status" value="2"/>
</dbReference>
<evidence type="ECO:0000256" key="2">
    <source>
        <dbReference type="ARBA" id="ARBA00022737"/>
    </source>
</evidence>
<keyword evidence="9" id="KW-1185">Reference proteome</keyword>
<dbReference type="GO" id="GO:0000978">
    <property type="term" value="F:RNA polymerase II cis-regulatory region sequence-specific DNA binding"/>
    <property type="evidence" value="ECO:0007669"/>
    <property type="project" value="TreeGrafter"/>
</dbReference>
<feature type="domain" description="Myb-like" evidence="6">
    <location>
        <begin position="54"/>
        <end position="104"/>
    </location>
</feature>
<dbReference type="GO" id="GO:0050891">
    <property type="term" value="P:multicellular organismal-level water homeostasis"/>
    <property type="evidence" value="ECO:0007669"/>
    <property type="project" value="UniProtKB-ARBA"/>
</dbReference>
<keyword evidence="2" id="KW-0677">Repeat</keyword>
<evidence type="ECO:0000256" key="1">
    <source>
        <dbReference type="ARBA" id="ARBA00004123"/>
    </source>
</evidence>
<proteinExistence type="predicted"/>
<dbReference type="GO" id="GO:0045944">
    <property type="term" value="P:positive regulation of transcription by RNA polymerase II"/>
    <property type="evidence" value="ECO:0007669"/>
    <property type="project" value="TreeGrafter"/>
</dbReference>
<dbReference type="GO" id="GO:0005634">
    <property type="term" value="C:nucleus"/>
    <property type="evidence" value="ECO:0007669"/>
    <property type="project" value="UniProtKB-SubCell"/>
</dbReference>
<evidence type="ECO:0000313" key="9">
    <source>
        <dbReference type="Proteomes" id="UP001295740"/>
    </source>
</evidence>
<gene>
    <name evidence="8" type="ORF">KHLLAP_LOCUS8457</name>
</gene>
<dbReference type="CDD" id="cd00167">
    <property type="entry name" value="SANT"/>
    <property type="match status" value="2"/>
</dbReference>
<evidence type="ECO:0000256" key="5">
    <source>
        <dbReference type="SAM" id="MobiDB-lite"/>
    </source>
</evidence>
<feature type="domain" description="Myb-like" evidence="6">
    <location>
        <begin position="2"/>
        <end position="53"/>
    </location>
</feature>
<dbReference type="GO" id="GO:1902806">
    <property type="term" value="P:regulation of cell cycle G1/S phase transition"/>
    <property type="evidence" value="ECO:0007669"/>
    <property type="project" value="UniProtKB-ARBA"/>
</dbReference>
<feature type="compositionally biased region" description="Polar residues" evidence="5">
    <location>
        <begin position="268"/>
        <end position="278"/>
    </location>
</feature>
<dbReference type="GO" id="GO:1901002">
    <property type="term" value="P:positive regulation of response to salt stress"/>
    <property type="evidence" value="ECO:0007669"/>
    <property type="project" value="UniProtKB-ARBA"/>
</dbReference>
<comment type="subcellular location">
    <subcellularLocation>
        <location evidence="1">Nucleus</location>
    </subcellularLocation>
</comment>
<dbReference type="GO" id="GO:0000981">
    <property type="term" value="F:DNA-binding transcription factor activity, RNA polymerase II-specific"/>
    <property type="evidence" value="ECO:0007669"/>
    <property type="project" value="TreeGrafter"/>
</dbReference>
<evidence type="ECO:0000313" key="8">
    <source>
        <dbReference type="EMBL" id="CAJ2507989.1"/>
    </source>
</evidence>
<feature type="compositionally biased region" description="Basic and acidic residues" evidence="5">
    <location>
        <begin position="292"/>
        <end position="305"/>
    </location>
</feature>
<dbReference type="GO" id="GO:0000278">
    <property type="term" value="P:mitotic cell cycle"/>
    <property type="evidence" value="ECO:0007669"/>
    <property type="project" value="TreeGrafter"/>
</dbReference>
<name>A0AAI8VN41_9PEZI</name>
<evidence type="ECO:0000259" key="6">
    <source>
        <dbReference type="PROSITE" id="PS50090"/>
    </source>
</evidence>
<feature type="region of interest" description="Disordered" evidence="5">
    <location>
        <begin position="111"/>
        <end position="315"/>
    </location>
</feature>
<dbReference type="PROSITE" id="PS50090">
    <property type="entry name" value="MYB_LIKE"/>
    <property type="match status" value="2"/>
</dbReference>
<dbReference type="PROSITE" id="PS51294">
    <property type="entry name" value="HTH_MYB"/>
    <property type="match status" value="2"/>
</dbReference>
<dbReference type="SUPFAM" id="SSF46689">
    <property type="entry name" value="Homeodomain-like"/>
    <property type="match status" value="1"/>
</dbReference>
<dbReference type="FunFam" id="1.10.10.60:FF:000355">
    <property type="entry name" value="Transcription factor MYB124"/>
    <property type="match status" value="1"/>
</dbReference>
<evidence type="ECO:0000259" key="7">
    <source>
        <dbReference type="PROSITE" id="PS51294"/>
    </source>
</evidence>
<evidence type="ECO:0000256" key="4">
    <source>
        <dbReference type="ARBA" id="ARBA00023242"/>
    </source>
</evidence>
<evidence type="ECO:0000256" key="3">
    <source>
        <dbReference type="ARBA" id="ARBA00023125"/>
    </source>
</evidence>
<dbReference type="GO" id="GO:0032875">
    <property type="term" value="P:regulation of DNA endoreduplication"/>
    <property type="evidence" value="ECO:0007669"/>
    <property type="project" value="UniProtKB-ARBA"/>
</dbReference>
<dbReference type="InterPro" id="IPR009057">
    <property type="entry name" value="Homeodomain-like_sf"/>
</dbReference>
<dbReference type="InterPro" id="IPR017930">
    <property type="entry name" value="Myb_dom"/>
</dbReference>
<accession>A0AAI8VN41</accession>
<dbReference type="InterPro" id="IPR050560">
    <property type="entry name" value="MYB_TF"/>
</dbReference>
<feature type="compositionally biased region" description="Polar residues" evidence="5">
    <location>
        <begin position="192"/>
        <end position="205"/>
    </location>
</feature>
<dbReference type="AlphaFoldDB" id="A0AAI8VN41"/>
<protein>
    <submittedName>
        <fullName evidence="8">Uu.00g091750.m01.CDS01</fullName>
    </submittedName>
</protein>
<dbReference type="SMART" id="SM00717">
    <property type="entry name" value="SANT"/>
    <property type="match status" value="2"/>
</dbReference>
<keyword evidence="4" id="KW-0539">Nucleus</keyword>